<keyword evidence="4 6" id="KW-0378">Hydrolase</keyword>
<dbReference type="NCBIfam" id="NF001965">
    <property type="entry name" value="PRK00742.1"/>
    <property type="match status" value="1"/>
</dbReference>
<dbReference type="InterPro" id="IPR035909">
    <property type="entry name" value="CheB_C"/>
</dbReference>
<dbReference type="InterPro" id="IPR008248">
    <property type="entry name" value="CheB-like"/>
</dbReference>
<dbReference type="AlphaFoldDB" id="A0A6L6Q9I4"/>
<feature type="active site" evidence="6 7">
    <location>
        <position position="204"/>
    </location>
</feature>
<evidence type="ECO:0000256" key="8">
    <source>
        <dbReference type="PROSITE-ProRule" id="PRU00169"/>
    </source>
</evidence>
<dbReference type="InterPro" id="IPR000673">
    <property type="entry name" value="Sig_transdc_resp-reg_Me-estase"/>
</dbReference>
<comment type="domain">
    <text evidence="6">Contains a C-terminal catalytic domain, and an N-terminal region which modulates catalytic activity.</text>
</comment>
<dbReference type="PANTHER" id="PTHR42872:SF6">
    <property type="entry name" value="PROTEIN-GLUTAMATE METHYLESTERASE_PROTEIN-GLUTAMINE GLUTAMINASE"/>
    <property type="match status" value="1"/>
</dbReference>
<dbReference type="GO" id="GO:0050568">
    <property type="term" value="F:protein-glutamine glutaminase activity"/>
    <property type="evidence" value="ECO:0007669"/>
    <property type="project" value="UniProtKB-UniRule"/>
</dbReference>
<comment type="caution">
    <text evidence="12">The sequence shown here is derived from an EMBL/GenBank/DDBJ whole genome shotgun (WGS) entry which is preliminary data.</text>
</comment>
<keyword evidence="2 6" id="KW-0145">Chemotaxis</keyword>
<evidence type="ECO:0000256" key="3">
    <source>
        <dbReference type="ARBA" id="ARBA00022553"/>
    </source>
</evidence>
<evidence type="ECO:0000256" key="5">
    <source>
        <dbReference type="ARBA" id="ARBA00048267"/>
    </source>
</evidence>
<dbReference type="Pfam" id="PF00072">
    <property type="entry name" value="Response_reg"/>
    <property type="match status" value="1"/>
</dbReference>
<dbReference type="Gene3D" id="3.40.50.2300">
    <property type="match status" value="1"/>
</dbReference>
<dbReference type="SUPFAM" id="SSF52738">
    <property type="entry name" value="Methylesterase CheB, C-terminal domain"/>
    <property type="match status" value="1"/>
</dbReference>
<dbReference type="EC" id="3.5.1.44" evidence="6"/>
<dbReference type="CDD" id="cd16432">
    <property type="entry name" value="CheB_Rec"/>
    <property type="match status" value="1"/>
</dbReference>
<dbReference type="GO" id="GO:0032259">
    <property type="term" value="P:methylation"/>
    <property type="evidence" value="ECO:0007669"/>
    <property type="project" value="UniProtKB-KW"/>
</dbReference>
<protein>
    <recommendedName>
        <fullName evidence="6">Protein-glutamate methylesterase/protein-glutamine glutaminase</fullName>
        <ecNumber evidence="6">3.1.1.61</ecNumber>
        <ecNumber evidence="6">3.5.1.44</ecNumber>
    </recommendedName>
</protein>
<feature type="domain" description="Response regulatory" evidence="10">
    <location>
        <begin position="4"/>
        <end position="120"/>
    </location>
</feature>
<proteinExistence type="inferred from homology"/>
<dbReference type="CDD" id="cd17541">
    <property type="entry name" value="REC_CheB-like"/>
    <property type="match status" value="1"/>
</dbReference>
<feature type="active site" evidence="6 7">
    <location>
        <position position="328"/>
    </location>
</feature>
<feature type="modified residue" description="4-aspartylphosphate" evidence="6 8">
    <location>
        <position position="54"/>
    </location>
</feature>
<evidence type="ECO:0000313" key="13">
    <source>
        <dbReference type="Proteomes" id="UP000484015"/>
    </source>
</evidence>
<dbReference type="GO" id="GO:0005737">
    <property type="term" value="C:cytoplasm"/>
    <property type="evidence" value="ECO:0007669"/>
    <property type="project" value="UniProtKB-SubCell"/>
</dbReference>
<dbReference type="PANTHER" id="PTHR42872">
    <property type="entry name" value="PROTEIN-GLUTAMATE METHYLESTERASE/PROTEIN-GLUTAMINE GLUTAMINASE"/>
    <property type="match status" value="1"/>
</dbReference>
<feature type="domain" description="CheB-type methylesterase" evidence="11">
    <location>
        <begin position="191"/>
        <end position="386"/>
    </location>
</feature>
<feature type="region of interest" description="Disordered" evidence="9">
    <location>
        <begin position="136"/>
        <end position="164"/>
    </location>
</feature>
<dbReference type="Proteomes" id="UP000484015">
    <property type="component" value="Unassembled WGS sequence"/>
</dbReference>
<evidence type="ECO:0000256" key="7">
    <source>
        <dbReference type="PROSITE-ProRule" id="PRU00050"/>
    </source>
</evidence>
<dbReference type="Pfam" id="PF01339">
    <property type="entry name" value="CheB_methylest"/>
    <property type="match status" value="1"/>
</dbReference>
<dbReference type="EC" id="3.1.1.61" evidence="6"/>
<dbReference type="InterPro" id="IPR001789">
    <property type="entry name" value="Sig_transdc_resp-reg_receiver"/>
</dbReference>
<dbReference type="PROSITE" id="PS50110">
    <property type="entry name" value="RESPONSE_REGULATORY"/>
    <property type="match status" value="1"/>
</dbReference>
<comment type="catalytic activity">
    <reaction evidence="5 6">
        <text>[protein]-L-glutamate 5-O-methyl ester + H2O = L-glutamyl-[protein] + methanol + H(+)</text>
        <dbReference type="Rhea" id="RHEA:23236"/>
        <dbReference type="Rhea" id="RHEA-COMP:10208"/>
        <dbReference type="Rhea" id="RHEA-COMP:10311"/>
        <dbReference type="ChEBI" id="CHEBI:15377"/>
        <dbReference type="ChEBI" id="CHEBI:15378"/>
        <dbReference type="ChEBI" id="CHEBI:17790"/>
        <dbReference type="ChEBI" id="CHEBI:29973"/>
        <dbReference type="ChEBI" id="CHEBI:82795"/>
        <dbReference type="EC" id="3.1.1.61"/>
    </reaction>
</comment>
<dbReference type="InterPro" id="IPR011006">
    <property type="entry name" value="CheY-like_superfamily"/>
</dbReference>
<dbReference type="HAMAP" id="MF_00099">
    <property type="entry name" value="CheB_chemtxs"/>
    <property type="match status" value="1"/>
</dbReference>
<dbReference type="GO" id="GO:0006935">
    <property type="term" value="P:chemotaxis"/>
    <property type="evidence" value="ECO:0007669"/>
    <property type="project" value="UniProtKB-UniRule"/>
</dbReference>
<comment type="subcellular location">
    <subcellularLocation>
        <location evidence="6">Cytoplasm</location>
    </subcellularLocation>
</comment>
<dbReference type="OrthoDB" id="9793421at2"/>
<dbReference type="PIRSF" id="PIRSF000876">
    <property type="entry name" value="RR_chemtxs_CheB"/>
    <property type="match status" value="1"/>
</dbReference>
<evidence type="ECO:0000256" key="6">
    <source>
        <dbReference type="HAMAP-Rule" id="MF_00099"/>
    </source>
</evidence>
<organism evidence="12 13">
    <name type="scientific">Pseudoduganella ginsengisoli</name>
    <dbReference type="NCBI Taxonomy" id="1462440"/>
    <lineage>
        <taxon>Bacteria</taxon>
        <taxon>Pseudomonadati</taxon>
        <taxon>Pseudomonadota</taxon>
        <taxon>Betaproteobacteria</taxon>
        <taxon>Burkholderiales</taxon>
        <taxon>Oxalobacteraceae</taxon>
        <taxon>Telluria group</taxon>
        <taxon>Pseudoduganella</taxon>
    </lineage>
</organism>
<dbReference type="SMART" id="SM00448">
    <property type="entry name" value="REC"/>
    <property type="match status" value="1"/>
</dbReference>
<dbReference type="GO" id="GO:0008984">
    <property type="term" value="F:protein-glutamate methylesterase activity"/>
    <property type="evidence" value="ECO:0007669"/>
    <property type="project" value="UniProtKB-UniRule"/>
</dbReference>
<gene>
    <name evidence="6 12" type="primary">cheB</name>
    <name evidence="12" type="ORF">GM668_28810</name>
</gene>
<evidence type="ECO:0000256" key="2">
    <source>
        <dbReference type="ARBA" id="ARBA00022500"/>
    </source>
</evidence>
<keyword evidence="13" id="KW-1185">Reference proteome</keyword>
<feature type="active site" evidence="6 7">
    <location>
        <position position="231"/>
    </location>
</feature>
<dbReference type="EMBL" id="WNLA01000037">
    <property type="protein sequence ID" value="MTW06086.1"/>
    <property type="molecule type" value="Genomic_DNA"/>
</dbReference>
<evidence type="ECO:0000259" key="11">
    <source>
        <dbReference type="PROSITE" id="PS50122"/>
    </source>
</evidence>
<name>A0A6L6Q9I4_9BURK</name>
<keyword evidence="1 6" id="KW-0963">Cytoplasm</keyword>
<accession>A0A6L6Q9I4</accession>
<evidence type="ECO:0000256" key="4">
    <source>
        <dbReference type="ARBA" id="ARBA00022801"/>
    </source>
</evidence>
<dbReference type="PROSITE" id="PS50122">
    <property type="entry name" value="CHEB"/>
    <property type="match status" value="1"/>
</dbReference>
<sequence length="391" mass="41157">MATRLLIVDDSALMRRHLSNLFEGEGSYDVRCARNGVEAVLAVREFVPDVVTLDINMPEMDGLTALAHIMQERPTPVVMVSSLTEQGALATFEALALGAVDYVAKPGGTISLSLDEVAPVLLSKVKAASRARIRRGVAAPSGARPARAERQAAPDTAPAPVNAPAETCVQPSAARARAVQQSTVPVAGTQPRPSLSGVVLIGVSTGGPGTLEGILPQLPADFPYPVIVAQHMPAAFTGPFARRLDAICPLNVTEAGAPQEVVPGNIYIARGSADTVLTTRAGKLTVLARPETQGHLWHPSVELLARTALEQCQPRQLIGVMLTGMGYDGAEAFCDLRRLGGRTIAESEETAVVYGMPKALIDRDGATMVLPAQGIARQLNAWAYGDLHGIH</sequence>
<comment type="PTM">
    <text evidence="6">Phosphorylated by CheA. Phosphorylation of the N-terminal regulatory domain activates the methylesterase activity.</text>
</comment>
<comment type="catalytic activity">
    <reaction evidence="6">
        <text>L-glutaminyl-[protein] + H2O = L-glutamyl-[protein] + NH4(+)</text>
        <dbReference type="Rhea" id="RHEA:16441"/>
        <dbReference type="Rhea" id="RHEA-COMP:10207"/>
        <dbReference type="Rhea" id="RHEA-COMP:10208"/>
        <dbReference type="ChEBI" id="CHEBI:15377"/>
        <dbReference type="ChEBI" id="CHEBI:28938"/>
        <dbReference type="ChEBI" id="CHEBI:29973"/>
        <dbReference type="ChEBI" id="CHEBI:30011"/>
        <dbReference type="EC" id="3.5.1.44"/>
    </reaction>
</comment>
<evidence type="ECO:0000256" key="1">
    <source>
        <dbReference type="ARBA" id="ARBA00022490"/>
    </source>
</evidence>
<evidence type="ECO:0000259" key="10">
    <source>
        <dbReference type="PROSITE" id="PS50110"/>
    </source>
</evidence>
<comment type="similarity">
    <text evidence="6">Belongs to the CheB family.</text>
</comment>
<reference evidence="12 13" key="1">
    <citation type="submission" date="2019-11" db="EMBL/GenBank/DDBJ databases">
        <title>Type strains purchased from KCTC, JCM and DSMZ.</title>
        <authorList>
            <person name="Lu H."/>
        </authorList>
    </citation>
    <scope>NUCLEOTIDE SEQUENCE [LARGE SCALE GENOMIC DNA]</scope>
    <source>
        <strain evidence="12 13">KCTC 42409</strain>
    </source>
</reference>
<dbReference type="SUPFAM" id="SSF52172">
    <property type="entry name" value="CheY-like"/>
    <property type="match status" value="1"/>
</dbReference>
<evidence type="ECO:0000313" key="12">
    <source>
        <dbReference type="EMBL" id="MTW06086.1"/>
    </source>
</evidence>
<keyword evidence="12" id="KW-0489">Methyltransferase</keyword>
<comment type="function">
    <text evidence="6">Involved in chemotaxis. Part of a chemotaxis signal transduction system that modulates chemotaxis in response to various stimuli. Catalyzes the demethylation of specific methylglutamate residues introduced into the chemoreceptors (methyl-accepting chemotaxis proteins or MCP) by CheR. Also mediates the irreversible deamidation of specific glutamine residues to glutamic acid.</text>
</comment>
<keyword evidence="3 6" id="KW-0597">Phosphoprotein</keyword>
<evidence type="ECO:0000256" key="9">
    <source>
        <dbReference type="SAM" id="MobiDB-lite"/>
    </source>
</evidence>
<dbReference type="GO" id="GO:0008168">
    <property type="term" value="F:methyltransferase activity"/>
    <property type="evidence" value="ECO:0007669"/>
    <property type="project" value="UniProtKB-KW"/>
</dbReference>
<dbReference type="GO" id="GO:0000156">
    <property type="term" value="F:phosphorelay response regulator activity"/>
    <property type="evidence" value="ECO:0007669"/>
    <property type="project" value="InterPro"/>
</dbReference>
<dbReference type="Gene3D" id="3.40.50.180">
    <property type="entry name" value="Methylesterase CheB, C-terminal domain"/>
    <property type="match status" value="1"/>
</dbReference>
<keyword evidence="12" id="KW-0808">Transferase</keyword>